<proteinExistence type="predicted"/>
<feature type="domain" description="6-phospho-N-acetylmuramidase C-terminal" evidence="1">
    <location>
        <begin position="247"/>
        <end position="359"/>
    </location>
</feature>
<evidence type="ECO:0000313" key="4">
    <source>
        <dbReference type="EMBL" id="CDS90352.1"/>
    </source>
</evidence>
<evidence type="ECO:0000259" key="1">
    <source>
        <dbReference type="Pfam" id="PF05913"/>
    </source>
</evidence>
<evidence type="ECO:0000259" key="2">
    <source>
        <dbReference type="Pfam" id="PF19200"/>
    </source>
</evidence>
<dbReference type="PANTHER" id="PTHR38435">
    <property type="match status" value="1"/>
</dbReference>
<sequence length="364" mass="42206">MERRLGISVYPEHSNMEDDKAYIKMASKYGFKRIFMCMLSITRPKEEVKKHFKEIITYARELGFEVILDIAPNIFDILQISYDDLTFFSELNASGIRLDYGYDGSKEAMISFNPYDLKVELNMSNDVAYLDNIITYKPNVNNIYGCHNFYPQRGTGLPYDFFVRCSNRFKKYGIRTAAFVNSKYATIGPWNINDGLCTLEMHRNLDIATATKHLFATGLIDDVIVGNAYASEDELKRMSEVNEYQVVFNVVAEEKTSEVEKIIMVNEQHFRRGDITNQVARSTEVRKKYAKENFPKHDNMTIFKRGDVVIGNDDFGKYKGELQLILQDCADERKNKVGRIKKDEIMLLDFIEPWSKFKLILEGE</sequence>
<dbReference type="InterPro" id="IPR043894">
    <property type="entry name" value="MupG_C"/>
</dbReference>
<dbReference type="Pfam" id="PF19200">
    <property type="entry name" value="MupG_N"/>
    <property type="match status" value="1"/>
</dbReference>
<dbReference type="EMBL" id="LK932773">
    <property type="protein sequence ID" value="CDS93241.1"/>
    <property type="molecule type" value="Genomic_DNA"/>
</dbReference>
<organism evidence="4">
    <name type="scientific">Clostridioides difficile</name>
    <name type="common">Peptoclostridium difficile</name>
    <dbReference type="NCBI Taxonomy" id="1496"/>
    <lineage>
        <taxon>Bacteria</taxon>
        <taxon>Bacillati</taxon>
        <taxon>Bacillota</taxon>
        <taxon>Clostridia</taxon>
        <taxon>Peptostreptococcales</taxon>
        <taxon>Peptostreptococcaceae</taxon>
        <taxon>Clostridioides</taxon>
    </lineage>
</organism>
<dbReference type="InterPro" id="IPR029000">
    <property type="entry name" value="Cyclophilin-like_dom_sf"/>
</dbReference>
<dbReference type="InterPro" id="IPR013785">
    <property type="entry name" value="Aldolase_TIM"/>
</dbReference>
<dbReference type="InterPro" id="IPR017853">
    <property type="entry name" value="GH"/>
</dbReference>
<gene>
    <name evidence="5" type="ORF">BN1095_1300104</name>
    <name evidence="3" type="ORF">BN1096_790059</name>
    <name evidence="4" type="ORF">BN1097_790060</name>
</gene>
<dbReference type="Gene3D" id="3.20.20.70">
    <property type="entry name" value="Aldolase class I"/>
    <property type="match status" value="1"/>
</dbReference>
<evidence type="ECO:0000313" key="3">
    <source>
        <dbReference type="EMBL" id="CDS90155.1"/>
    </source>
</evidence>
<dbReference type="SUPFAM" id="SSF50891">
    <property type="entry name" value="Cyclophilin-like"/>
    <property type="match status" value="1"/>
</dbReference>
<feature type="domain" description="6-phospho-N-acetylmuramidase N-terminal" evidence="2">
    <location>
        <begin position="5"/>
        <end position="239"/>
    </location>
</feature>
<protein>
    <recommendedName>
        <fullName evidence="6">Outer surface protein</fullName>
    </recommendedName>
</protein>
<dbReference type="AlphaFoldDB" id="A0A069AQ13"/>
<accession>A0A069AQ13</accession>
<dbReference type="RefSeq" id="WP_021367425.1">
    <property type="nucleotide sequence ID" value="NZ_BBYB01000267.1"/>
</dbReference>
<evidence type="ECO:0008006" key="6">
    <source>
        <dbReference type="Google" id="ProtNLM"/>
    </source>
</evidence>
<reference evidence="4" key="1">
    <citation type="submission" date="2014-07" db="EMBL/GenBank/DDBJ databases">
        <authorList>
            <person name="Monot Marc"/>
        </authorList>
    </citation>
    <scope>NUCLEOTIDE SEQUENCE</scope>
    <source>
        <strain evidence="5">7032989</strain>
        <strain evidence="4">7032994</strain>
    </source>
</reference>
<dbReference type="EMBL" id="LK932419">
    <property type="protein sequence ID" value="CDS90352.1"/>
    <property type="molecule type" value="Genomic_DNA"/>
</dbReference>
<evidence type="ECO:0000313" key="5">
    <source>
        <dbReference type="EMBL" id="CDS93241.1"/>
    </source>
</evidence>
<dbReference type="PANTHER" id="PTHR38435:SF1">
    <property type="entry name" value="DUF871 DOMAIN-CONTAINING PROTEIN"/>
    <property type="match status" value="1"/>
</dbReference>
<dbReference type="EMBL" id="LK932534">
    <property type="protein sequence ID" value="CDS90155.1"/>
    <property type="molecule type" value="Genomic_DNA"/>
</dbReference>
<dbReference type="InterPro" id="IPR008589">
    <property type="entry name" value="MupG"/>
</dbReference>
<dbReference type="Pfam" id="PF05913">
    <property type="entry name" value="MupG_C"/>
    <property type="match status" value="1"/>
</dbReference>
<dbReference type="Gene3D" id="2.40.100.10">
    <property type="entry name" value="Cyclophilin-like"/>
    <property type="match status" value="1"/>
</dbReference>
<dbReference type="SUPFAM" id="SSF51445">
    <property type="entry name" value="(Trans)glycosidases"/>
    <property type="match status" value="1"/>
</dbReference>
<dbReference type="InterPro" id="IPR043797">
    <property type="entry name" value="MupG_N"/>
</dbReference>
<name>A0A069AQ13_CLODI</name>